<proteinExistence type="predicted"/>
<dbReference type="Pfam" id="PF04978">
    <property type="entry name" value="MST"/>
    <property type="match status" value="1"/>
</dbReference>
<evidence type="ECO:0000313" key="2">
    <source>
        <dbReference type="EMBL" id="SFK63963.1"/>
    </source>
</evidence>
<dbReference type="InterPro" id="IPR034660">
    <property type="entry name" value="DinB/YfiT-like"/>
</dbReference>
<dbReference type="RefSeq" id="WP_175540988.1">
    <property type="nucleotide sequence ID" value="NZ_FOSG01000007.1"/>
</dbReference>
<dbReference type="Gene3D" id="1.20.120.450">
    <property type="entry name" value="dinb family like domain"/>
    <property type="match status" value="1"/>
</dbReference>
<accession>A0A1I4B5Z8</accession>
<dbReference type="InterPro" id="IPR007061">
    <property type="entry name" value="MST-like"/>
</dbReference>
<evidence type="ECO:0000313" key="3">
    <source>
        <dbReference type="Proteomes" id="UP000198928"/>
    </source>
</evidence>
<feature type="region of interest" description="Disordered" evidence="1">
    <location>
        <begin position="1"/>
        <end position="21"/>
    </location>
</feature>
<evidence type="ECO:0000256" key="1">
    <source>
        <dbReference type="SAM" id="MobiDB-lite"/>
    </source>
</evidence>
<reference evidence="3" key="1">
    <citation type="submission" date="2016-10" db="EMBL/GenBank/DDBJ databases">
        <authorList>
            <person name="Varghese N."/>
            <person name="Submissions S."/>
        </authorList>
    </citation>
    <scope>NUCLEOTIDE SEQUENCE [LARGE SCALE GENOMIC DNA]</scope>
    <source>
        <strain evidence="3">PL19</strain>
    </source>
</reference>
<sequence length="175" mass="19676">MTDTAAPLPEPPRSTPPDPHTMASAYLDYYRDTVLRKLDGLSEAELRGSRLPSGWSPLELLWHLACVERRWFRWGFTAEPLQDPWADHDEADRWRVPGHMGVDDVVARFRAECARSREIAACAAFTDRAAIGGRFADEAQAPTLAWILFHVLQEYARHAGHLDIVRELADGATGE</sequence>
<dbReference type="Proteomes" id="UP000198928">
    <property type="component" value="Unassembled WGS sequence"/>
</dbReference>
<dbReference type="AlphaFoldDB" id="A0A1I4B5Z8"/>
<dbReference type="SUPFAM" id="SSF109854">
    <property type="entry name" value="DinB/YfiT-like putative metalloenzymes"/>
    <property type="match status" value="1"/>
</dbReference>
<dbReference type="EMBL" id="FOSG01000007">
    <property type="protein sequence ID" value="SFK63963.1"/>
    <property type="molecule type" value="Genomic_DNA"/>
</dbReference>
<keyword evidence="3" id="KW-1185">Reference proteome</keyword>
<feature type="compositionally biased region" description="Pro residues" evidence="1">
    <location>
        <begin position="8"/>
        <end position="19"/>
    </location>
</feature>
<protein>
    <recommendedName>
        <fullName evidence="4">DinB superfamily protein</fullName>
    </recommendedName>
</protein>
<name>A0A1I4B5Z8_9ACTN</name>
<organism evidence="2 3">
    <name type="scientific">Streptomyces pini</name>
    <dbReference type="NCBI Taxonomy" id="1520580"/>
    <lineage>
        <taxon>Bacteria</taxon>
        <taxon>Bacillati</taxon>
        <taxon>Actinomycetota</taxon>
        <taxon>Actinomycetes</taxon>
        <taxon>Kitasatosporales</taxon>
        <taxon>Streptomycetaceae</taxon>
        <taxon>Streptomyces</taxon>
    </lineage>
</organism>
<evidence type="ECO:0008006" key="4">
    <source>
        <dbReference type="Google" id="ProtNLM"/>
    </source>
</evidence>
<gene>
    <name evidence="2" type="ORF">SAMN05192584_107265</name>
</gene>